<name>A0A5C1K9N3_9CAUD</name>
<proteinExistence type="predicted"/>
<reference evidence="1 2" key="1">
    <citation type="submission" date="2019-06" db="EMBL/GenBank/DDBJ databases">
        <title>A distant relative of Phikzvirus genus phages from a therapeutic phage collection.</title>
        <authorList>
            <person name="Hejnowicz M.S."/>
            <person name="Dabrowski K."/>
            <person name="Gawor J."/>
            <person name="Weber-Dabrowska B."/>
            <person name="Gromadka R."/>
            <person name="Lobocka M.B."/>
        </authorList>
    </citation>
    <scope>NUCLEOTIDE SEQUENCE [LARGE SCALE GENOMIC DNA]</scope>
</reference>
<evidence type="ECO:0000313" key="2">
    <source>
        <dbReference type="Proteomes" id="UP000322144"/>
    </source>
</evidence>
<evidence type="ECO:0000313" key="1">
    <source>
        <dbReference type="EMBL" id="QEM41994.1"/>
    </source>
</evidence>
<keyword evidence="2" id="KW-1185">Reference proteome</keyword>
<dbReference type="GeneID" id="77937015"/>
<dbReference type="Proteomes" id="UP000322144">
    <property type="component" value="Segment"/>
</dbReference>
<protein>
    <submittedName>
        <fullName evidence="1">Uncharacterized protein</fullName>
    </submittedName>
</protein>
<accession>A0A5C1K9N3</accession>
<dbReference type="EMBL" id="MN103543">
    <property type="protein sequence ID" value="QEM41994.1"/>
    <property type="molecule type" value="Genomic_DNA"/>
</dbReference>
<sequence>MSFISAESFTNWKFYKELRKQHREHLQLCRHRAILFFGDVIGRPRLHIDGILFKDLFVIPDVFVVSGGDEDSFDHRLEELDKEICVIMNNVFVQLEAEAINDYYKSSSRGVTIRPNGETPVKDDVVIGEGKIYICDGNGNLNLLSNEPGVVYASTTPWYLKPWNFIKNMFR</sequence>
<dbReference type="RefSeq" id="YP_010661005.1">
    <property type="nucleotide sequence ID" value="NC_070882.1"/>
</dbReference>
<organism evidence="1 2">
    <name type="scientific">Pseudomonas phage vB_PaeM_PS119XW</name>
    <dbReference type="NCBI Taxonomy" id="2601632"/>
    <lineage>
        <taxon>Viruses</taxon>
        <taxon>Duplodnaviria</taxon>
        <taxon>Heunggongvirae</taxon>
        <taxon>Uroviricota</taxon>
        <taxon>Caudoviricetes</taxon>
        <taxon>Chimalliviridae</taxon>
        <taxon>Pawinskivirus</taxon>
        <taxon>Pawinskivirus PS119XW</taxon>
    </lineage>
</organism>
<dbReference type="KEGG" id="vg:77937015"/>